<keyword evidence="1" id="KW-0378">Hydrolase</keyword>
<proteinExistence type="predicted"/>
<evidence type="ECO:0000313" key="3">
    <source>
        <dbReference type="EMBL" id="KIS66628.1"/>
    </source>
</evidence>
<dbReference type="RefSeq" id="XP_011391912.1">
    <property type="nucleotide sequence ID" value="XM_011393610.1"/>
</dbReference>
<dbReference type="Gene3D" id="3.40.50.1820">
    <property type="entry name" value="alpha/beta hydrolase"/>
    <property type="match status" value="1"/>
</dbReference>
<dbReference type="InterPro" id="IPR013094">
    <property type="entry name" value="AB_hydrolase_3"/>
</dbReference>
<dbReference type="GeneID" id="23565461"/>
<sequence>MPQSHSFKYDPEFLQAAGPVLATFAQRPKPSLHDVETHRVNLDTALRAAGEAGPKYPVETTTHAITTRDGATINVIQVAPKQRRDNGPAVLHAHGGGMMSGTADAWVASGILPGLAAASGVDIFSVEYRPAPEHQLDGLVNDCYDALEWLSSNAASLGIDSNRIGVFGESAGGGIVAGVALQARDKALSPPLRKQILIYPMLDDRNLTPDERLSPTAIWSYENNLTGWSALLGKDIAGTDKVNELVKYAVPARVQDLSGLPDTYIDIGQLDIFIEETLEYVGRLHKAGVQVELNVYKGFPHAWELVGAQNTSVGKRIISERILALQSF</sequence>
<dbReference type="InterPro" id="IPR029058">
    <property type="entry name" value="AB_hydrolase_fold"/>
</dbReference>
<keyword evidence="4" id="KW-1185">Reference proteome</keyword>
<dbReference type="FunCoup" id="A0A0D1CI54">
    <property type="interactions" value="120"/>
</dbReference>
<dbReference type="eggNOG" id="KOG1515">
    <property type="taxonomic scope" value="Eukaryota"/>
</dbReference>
<dbReference type="InParanoid" id="A0A0D1CI54"/>
<dbReference type="OrthoDB" id="408631at2759"/>
<feature type="domain" description="Alpha/beta hydrolase fold-3" evidence="2">
    <location>
        <begin position="90"/>
        <end position="303"/>
    </location>
</feature>
<dbReference type="PANTHER" id="PTHR48081">
    <property type="entry name" value="AB HYDROLASE SUPERFAMILY PROTEIN C4A8.06C"/>
    <property type="match status" value="1"/>
</dbReference>
<evidence type="ECO:0000256" key="1">
    <source>
        <dbReference type="ARBA" id="ARBA00022801"/>
    </source>
</evidence>
<dbReference type="InterPro" id="IPR050300">
    <property type="entry name" value="GDXG_lipolytic_enzyme"/>
</dbReference>
<dbReference type="STRING" id="237631.A0A0D1CI54"/>
<evidence type="ECO:0000313" key="4">
    <source>
        <dbReference type="Proteomes" id="UP000000561"/>
    </source>
</evidence>
<dbReference type="ESTHER" id="ustma-q4p075">
    <property type="family name" value="Hormone-sensitive_lipase_like"/>
</dbReference>
<protein>
    <recommendedName>
        <fullName evidence="2">Alpha/beta hydrolase fold-3 domain-containing protein</fullName>
    </recommendedName>
</protein>
<dbReference type="VEuPathDB" id="FungiDB:UMAG_05617"/>
<dbReference type="Pfam" id="PF07859">
    <property type="entry name" value="Abhydrolase_3"/>
    <property type="match status" value="1"/>
</dbReference>
<dbReference type="GO" id="GO:0016787">
    <property type="term" value="F:hydrolase activity"/>
    <property type="evidence" value="ECO:0007669"/>
    <property type="project" value="UniProtKB-KW"/>
</dbReference>
<dbReference type="EMBL" id="CM003157">
    <property type="protein sequence ID" value="KIS66628.1"/>
    <property type="molecule type" value="Genomic_DNA"/>
</dbReference>
<reference evidence="3 4" key="1">
    <citation type="journal article" date="2006" name="Nature">
        <title>Insights from the genome of the biotrophic fungal plant pathogen Ustilago maydis.</title>
        <authorList>
            <person name="Kamper J."/>
            <person name="Kahmann R."/>
            <person name="Bolker M."/>
            <person name="Ma L.J."/>
            <person name="Brefort T."/>
            <person name="Saville B.J."/>
            <person name="Banuett F."/>
            <person name="Kronstad J.W."/>
            <person name="Gold S.E."/>
            <person name="Muller O."/>
            <person name="Perlin M.H."/>
            <person name="Wosten H.A."/>
            <person name="de Vries R."/>
            <person name="Ruiz-Herrera J."/>
            <person name="Reynaga-Pena C.G."/>
            <person name="Snetselaar K."/>
            <person name="McCann M."/>
            <person name="Perez-Martin J."/>
            <person name="Feldbrugge M."/>
            <person name="Basse C.W."/>
            <person name="Steinberg G."/>
            <person name="Ibeas J.I."/>
            <person name="Holloman W."/>
            <person name="Guzman P."/>
            <person name="Farman M."/>
            <person name="Stajich J.E."/>
            <person name="Sentandreu R."/>
            <person name="Gonzalez-Prieto J.M."/>
            <person name="Kennell J.C."/>
            <person name="Molina L."/>
            <person name="Schirawski J."/>
            <person name="Mendoza-Mendoza A."/>
            <person name="Greilinger D."/>
            <person name="Munch K."/>
            <person name="Rossel N."/>
            <person name="Scherer M."/>
            <person name="Vranes M."/>
            <person name="Ladendorf O."/>
            <person name="Vincon V."/>
            <person name="Fuchs U."/>
            <person name="Sandrock B."/>
            <person name="Meng S."/>
            <person name="Ho E.C."/>
            <person name="Cahill M.J."/>
            <person name="Boyce K.J."/>
            <person name="Klose J."/>
            <person name="Klosterman S.J."/>
            <person name="Deelstra H.J."/>
            <person name="Ortiz-Castellanos L."/>
            <person name="Li W."/>
            <person name="Sanchez-Alonso P."/>
            <person name="Schreier P.H."/>
            <person name="Hauser-Hahn I."/>
            <person name="Vaupel M."/>
            <person name="Koopmann E."/>
            <person name="Friedrich G."/>
            <person name="Voss H."/>
            <person name="Schluter T."/>
            <person name="Margolis J."/>
            <person name="Platt D."/>
            <person name="Swimmer C."/>
            <person name="Gnirke A."/>
            <person name="Chen F."/>
            <person name="Vysotskaia V."/>
            <person name="Mannhaupt G."/>
            <person name="Guldener U."/>
            <person name="Munsterkotter M."/>
            <person name="Haase D."/>
            <person name="Oesterheld M."/>
            <person name="Mewes H.W."/>
            <person name="Mauceli E.W."/>
            <person name="DeCaprio D."/>
            <person name="Wade C.M."/>
            <person name="Butler J."/>
            <person name="Young S."/>
            <person name="Jaffe D.B."/>
            <person name="Calvo S."/>
            <person name="Nusbaum C."/>
            <person name="Galagan J."/>
            <person name="Birren B.W."/>
        </authorList>
    </citation>
    <scope>NUCLEOTIDE SEQUENCE [LARGE SCALE GENOMIC DNA]</scope>
    <source>
        <strain evidence="4">DSM 14603 / FGSC 9021 / UM521</strain>
    </source>
</reference>
<name>A0A0D1CI54_MYCMD</name>
<dbReference type="KEGG" id="uma:UMAG_05617"/>
<dbReference type="SUPFAM" id="SSF53474">
    <property type="entry name" value="alpha/beta-Hydrolases"/>
    <property type="match status" value="1"/>
</dbReference>
<dbReference type="PANTHER" id="PTHR48081:SF8">
    <property type="entry name" value="ALPHA_BETA HYDROLASE FOLD-3 DOMAIN-CONTAINING PROTEIN-RELATED"/>
    <property type="match status" value="1"/>
</dbReference>
<organism evidence="3 4">
    <name type="scientific">Mycosarcoma maydis</name>
    <name type="common">Corn smut fungus</name>
    <name type="synonym">Ustilago maydis</name>
    <dbReference type="NCBI Taxonomy" id="5270"/>
    <lineage>
        <taxon>Eukaryota</taxon>
        <taxon>Fungi</taxon>
        <taxon>Dikarya</taxon>
        <taxon>Basidiomycota</taxon>
        <taxon>Ustilaginomycotina</taxon>
        <taxon>Ustilaginomycetes</taxon>
        <taxon>Ustilaginales</taxon>
        <taxon>Ustilaginaceae</taxon>
        <taxon>Mycosarcoma</taxon>
    </lineage>
</organism>
<dbReference type="OMA" id="GTHDLFH"/>
<accession>A0A0D1CI54</accession>
<evidence type="ECO:0000259" key="2">
    <source>
        <dbReference type="Pfam" id="PF07859"/>
    </source>
</evidence>
<dbReference type="AlphaFoldDB" id="A0A0D1CI54"/>
<gene>
    <name evidence="3" type="ORF">UMAG_05617</name>
</gene>
<dbReference type="Proteomes" id="UP000000561">
    <property type="component" value="Chromosome 18"/>
</dbReference>